<dbReference type="InterPro" id="IPR029154">
    <property type="entry name" value="HIBADH-like_NADP-bd"/>
</dbReference>
<name>A0AAV8UYE2_9RHOD</name>
<comment type="caution">
    <text evidence="6">The sequence shown here is derived from an EMBL/GenBank/DDBJ whole genome shotgun (WGS) entry which is preliminary data.</text>
</comment>
<dbReference type="EMBL" id="JAMWBK010000002">
    <property type="protein sequence ID" value="KAJ8907626.1"/>
    <property type="molecule type" value="Genomic_DNA"/>
</dbReference>
<feature type="domain" description="3-hydroxyisobutyrate dehydrogenase-like NAD-binding" evidence="5">
    <location>
        <begin position="169"/>
        <end position="288"/>
    </location>
</feature>
<dbReference type="SUPFAM" id="SSF51735">
    <property type="entry name" value="NAD(P)-binding Rossmann-fold domains"/>
    <property type="match status" value="1"/>
</dbReference>
<keyword evidence="2" id="KW-0520">NAD</keyword>
<dbReference type="GO" id="GO:0050661">
    <property type="term" value="F:NADP binding"/>
    <property type="evidence" value="ECO:0007669"/>
    <property type="project" value="InterPro"/>
</dbReference>
<gene>
    <name evidence="6" type="ORF">NDN08_007736</name>
</gene>
<evidence type="ECO:0000259" key="4">
    <source>
        <dbReference type="Pfam" id="PF03446"/>
    </source>
</evidence>
<dbReference type="GO" id="GO:0016491">
    <property type="term" value="F:oxidoreductase activity"/>
    <property type="evidence" value="ECO:0007669"/>
    <property type="project" value="UniProtKB-KW"/>
</dbReference>
<evidence type="ECO:0008006" key="8">
    <source>
        <dbReference type="Google" id="ProtNLM"/>
    </source>
</evidence>
<dbReference type="PANTHER" id="PTHR43060">
    <property type="entry name" value="3-HYDROXYISOBUTYRATE DEHYDROGENASE-LIKE 1, MITOCHONDRIAL-RELATED"/>
    <property type="match status" value="1"/>
</dbReference>
<dbReference type="InterPro" id="IPR006115">
    <property type="entry name" value="6PGDH_NADP-bd"/>
</dbReference>
<dbReference type="InterPro" id="IPR008927">
    <property type="entry name" value="6-PGluconate_DH-like_C_sf"/>
</dbReference>
<dbReference type="InterPro" id="IPR036291">
    <property type="entry name" value="NAD(P)-bd_dom_sf"/>
</dbReference>
<dbReference type="AlphaFoldDB" id="A0AAV8UYE2"/>
<keyword evidence="1" id="KW-0560">Oxidoreductase</keyword>
<evidence type="ECO:0000313" key="6">
    <source>
        <dbReference type="EMBL" id="KAJ8907626.1"/>
    </source>
</evidence>
<dbReference type="GO" id="GO:0051287">
    <property type="term" value="F:NAD binding"/>
    <property type="evidence" value="ECO:0007669"/>
    <property type="project" value="InterPro"/>
</dbReference>
<dbReference type="Proteomes" id="UP001157974">
    <property type="component" value="Unassembled WGS sequence"/>
</dbReference>
<evidence type="ECO:0000256" key="2">
    <source>
        <dbReference type="ARBA" id="ARBA00023027"/>
    </source>
</evidence>
<evidence type="ECO:0000259" key="5">
    <source>
        <dbReference type="Pfam" id="PF14833"/>
    </source>
</evidence>
<dbReference type="PANTHER" id="PTHR43060:SF15">
    <property type="entry name" value="3-HYDROXYISOBUTYRATE DEHYDROGENASE-LIKE 1, MITOCHONDRIAL-RELATED"/>
    <property type="match status" value="1"/>
</dbReference>
<keyword evidence="7" id="KW-1185">Reference proteome</keyword>
<evidence type="ECO:0000256" key="1">
    <source>
        <dbReference type="ARBA" id="ARBA00023002"/>
    </source>
</evidence>
<dbReference type="Pfam" id="PF03446">
    <property type="entry name" value="NAD_binding_2"/>
    <property type="match status" value="1"/>
</dbReference>
<evidence type="ECO:0000313" key="7">
    <source>
        <dbReference type="Proteomes" id="UP001157974"/>
    </source>
</evidence>
<dbReference type="InterPro" id="IPR015815">
    <property type="entry name" value="HIBADH-related"/>
</dbReference>
<proteinExistence type="predicted"/>
<dbReference type="Gene3D" id="1.10.1040.10">
    <property type="entry name" value="N-(1-d-carboxylethyl)-l-norvaline Dehydrogenase, domain 2"/>
    <property type="match status" value="1"/>
</dbReference>
<reference evidence="6 7" key="1">
    <citation type="journal article" date="2023" name="Nat. Commun.">
        <title>Origin of minicircular mitochondrial genomes in red algae.</title>
        <authorList>
            <person name="Lee Y."/>
            <person name="Cho C.H."/>
            <person name="Lee Y.M."/>
            <person name="Park S.I."/>
            <person name="Yang J.H."/>
            <person name="West J.A."/>
            <person name="Bhattacharya D."/>
            <person name="Yoon H.S."/>
        </authorList>
    </citation>
    <scope>NUCLEOTIDE SEQUENCE [LARGE SCALE GENOMIC DNA]</scope>
    <source>
        <strain evidence="6 7">CCMP1338</strain>
        <tissue evidence="6">Whole cell</tissue>
    </source>
</reference>
<feature type="domain" description="6-phosphogluconate dehydrogenase NADP-binding" evidence="4">
    <location>
        <begin position="5"/>
        <end position="166"/>
    </location>
</feature>
<dbReference type="InterPro" id="IPR013328">
    <property type="entry name" value="6PGD_dom2"/>
</dbReference>
<dbReference type="PIRSF" id="PIRSF000103">
    <property type="entry name" value="HIBADH"/>
    <property type="match status" value="1"/>
</dbReference>
<feature type="active site" evidence="3">
    <location>
        <position position="175"/>
    </location>
</feature>
<evidence type="ECO:0000256" key="3">
    <source>
        <dbReference type="PIRSR" id="PIRSR000103-1"/>
    </source>
</evidence>
<dbReference type="Gene3D" id="3.40.50.720">
    <property type="entry name" value="NAD(P)-binding Rossmann-like Domain"/>
    <property type="match status" value="1"/>
</dbReference>
<accession>A0AAV8UYE2</accession>
<sequence>MASLRIGWIGTGVMGVSMARHCLTKGFTDFSAYNRTSSKLQPLLELGAKQMDSPRAVAENSDVVFTMVGFPSDVRDVILHSEKGVLTGLPKGGIIVDMTTSEPSLALEISEAAKSAGKFALDAPVSGGDVGARNGTLSVFVGGEEDVLERVKPILETFSGTIAHMGPAGCGQHTKAGNQVTICSNMIGMCEGLMYAHAAGLDLENYLQAISKGAAASFSLTALGPRIIKGDLNPGFYVEHFVKDLGIAVQEAQRLKLGLPGLGLAHQLYLSLLACGDGRLGTQSLIRAIERLNSRKIC</sequence>
<dbReference type="Pfam" id="PF14833">
    <property type="entry name" value="NAD_binding_11"/>
    <property type="match status" value="1"/>
</dbReference>
<dbReference type="SUPFAM" id="SSF48179">
    <property type="entry name" value="6-phosphogluconate dehydrogenase C-terminal domain-like"/>
    <property type="match status" value="1"/>
</dbReference>
<protein>
    <recommendedName>
        <fullName evidence="8">3-hydroxyisobutyrate dehydrogenase</fullName>
    </recommendedName>
</protein>
<organism evidence="6 7">
    <name type="scientific">Rhodosorus marinus</name>
    <dbReference type="NCBI Taxonomy" id="101924"/>
    <lineage>
        <taxon>Eukaryota</taxon>
        <taxon>Rhodophyta</taxon>
        <taxon>Stylonematophyceae</taxon>
        <taxon>Stylonematales</taxon>
        <taxon>Stylonemataceae</taxon>
        <taxon>Rhodosorus</taxon>
    </lineage>
</organism>